<keyword evidence="2" id="KW-1185">Reference proteome</keyword>
<dbReference type="GeneID" id="93650262"/>
<comment type="caution">
    <text evidence="1">The sequence shown here is derived from an EMBL/GenBank/DDBJ whole genome shotgun (WGS) entry which is preliminary data.</text>
</comment>
<reference evidence="1 2" key="1">
    <citation type="submission" date="2020-12" db="EMBL/GenBank/DDBJ databases">
        <title>Effect of drift, selection, and recombination on the evolution of hybrid genomes in Candida yeast pathogens.</title>
        <authorList>
            <person name="Mixao V."/>
            <person name="Ksiezopolska E."/>
            <person name="Saus E."/>
            <person name="Boekhout T."/>
            <person name="Gacser A."/>
            <person name="Gabaldon T."/>
        </authorList>
    </citation>
    <scope>NUCLEOTIDE SEQUENCE [LARGE SCALE GENOMIC DNA]</scope>
    <source>
        <strain evidence="1 2">BP57</strain>
    </source>
</reference>
<evidence type="ECO:0000313" key="2">
    <source>
        <dbReference type="Proteomes" id="UP000669133"/>
    </source>
</evidence>
<proteinExistence type="predicted"/>
<dbReference type="AlphaFoldDB" id="A0A8H8DAW8"/>
<organism evidence="1 2">
    <name type="scientific">Candida metapsilosis</name>
    <dbReference type="NCBI Taxonomy" id="273372"/>
    <lineage>
        <taxon>Eukaryota</taxon>
        <taxon>Fungi</taxon>
        <taxon>Dikarya</taxon>
        <taxon>Ascomycota</taxon>
        <taxon>Saccharomycotina</taxon>
        <taxon>Pichiomycetes</taxon>
        <taxon>Debaryomycetaceae</taxon>
        <taxon>Candida/Lodderomyces clade</taxon>
        <taxon>Candida</taxon>
    </lineage>
</organism>
<dbReference type="EMBL" id="JAEOAQ010000002">
    <property type="protein sequence ID" value="KAG5419753.1"/>
    <property type="molecule type" value="Genomic_DNA"/>
</dbReference>
<sequence>MTDANSTTKPTPDAWLKHYEPKYIEEVNIFPNITVFNRKLYTFGPSDGEVYIKFKSHDKSITCYDELCYLETIACGIRIDENRHVVYIHVGDKWAAIGEVSERFIEKNELNSFGGGPRSIGDHKVVPLKEIYNPAERISAKELCDSAYDRIEYGFDKYYKQIQQGNA</sequence>
<dbReference type="Proteomes" id="UP000669133">
    <property type="component" value="Unassembled WGS sequence"/>
</dbReference>
<dbReference type="RefSeq" id="XP_067548869.1">
    <property type="nucleotide sequence ID" value="XM_067690400.1"/>
</dbReference>
<protein>
    <submittedName>
        <fullName evidence="1">Uncharacterized protein</fullName>
    </submittedName>
</protein>
<accession>A0A8H8DAW8</accession>
<evidence type="ECO:0000313" key="1">
    <source>
        <dbReference type="EMBL" id="KAG5419753.1"/>
    </source>
</evidence>
<name>A0A8H8DAW8_9ASCO</name>
<gene>
    <name evidence="1" type="ORF">I9W82_001633</name>
</gene>
<dbReference type="OrthoDB" id="4091104at2759"/>